<dbReference type="Gramene" id="Tc09v2_t027930.1">
    <property type="protein sequence ID" value="Tc09v2_p027930.1"/>
    <property type="gene ID" value="Tc09v2_g027930"/>
</dbReference>
<name>A0A061GXN0_THECC</name>
<keyword evidence="1" id="KW-0732">Signal</keyword>
<evidence type="ECO:0000313" key="2">
    <source>
        <dbReference type="EMBL" id="EOY34201.1"/>
    </source>
</evidence>
<dbReference type="Proteomes" id="UP000026915">
    <property type="component" value="Chromosome 9"/>
</dbReference>
<feature type="chain" id="PRO_5001599535" description="S-protein homolog" evidence="1">
    <location>
        <begin position="25"/>
        <end position="141"/>
    </location>
</feature>
<dbReference type="KEGG" id="tcc:18590788"/>
<feature type="signal peptide" evidence="1">
    <location>
        <begin position="1"/>
        <end position="24"/>
    </location>
</feature>
<evidence type="ECO:0000256" key="1">
    <source>
        <dbReference type="SAM" id="SignalP"/>
    </source>
</evidence>
<organism evidence="2 3">
    <name type="scientific">Theobroma cacao</name>
    <name type="common">Cacao</name>
    <name type="synonym">Cocoa</name>
    <dbReference type="NCBI Taxonomy" id="3641"/>
    <lineage>
        <taxon>Eukaryota</taxon>
        <taxon>Viridiplantae</taxon>
        <taxon>Streptophyta</taxon>
        <taxon>Embryophyta</taxon>
        <taxon>Tracheophyta</taxon>
        <taxon>Spermatophyta</taxon>
        <taxon>Magnoliopsida</taxon>
        <taxon>eudicotyledons</taxon>
        <taxon>Gunneridae</taxon>
        <taxon>Pentapetalae</taxon>
        <taxon>rosids</taxon>
        <taxon>malvids</taxon>
        <taxon>Malvales</taxon>
        <taxon>Malvaceae</taxon>
        <taxon>Byttnerioideae</taxon>
        <taxon>Theobroma</taxon>
    </lineage>
</organism>
<dbReference type="InParanoid" id="A0A061GXN0"/>
<gene>
    <name evidence="2" type="ORF">TCM_041943</name>
</gene>
<keyword evidence="3" id="KW-1185">Reference proteome</keyword>
<dbReference type="EMBL" id="CM001887">
    <property type="protein sequence ID" value="EOY34201.1"/>
    <property type="molecule type" value="Genomic_DNA"/>
</dbReference>
<evidence type="ECO:0000313" key="3">
    <source>
        <dbReference type="Proteomes" id="UP000026915"/>
    </source>
</evidence>
<dbReference type="OrthoDB" id="1021470at2759"/>
<accession>A0A061GXN0</accession>
<sequence length="141" mass="16472">MRIPRPTICILILSLFASCEYSTATTLVVSNQARPGKVAYITCHVNSTRFSICVAPGNETSIFLPDENISVTSWPPVFCEGTYNNISHGRYHERPYYLYDSHKDYEKCKEKCFIRVTNFTFDRWDEGKKEWEQIFPIMWIP</sequence>
<protein>
    <recommendedName>
        <fullName evidence="4">S-protein homolog</fullName>
    </recommendedName>
</protein>
<dbReference type="HOGENOM" id="CLU_146959_0_0_1"/>
<reference evidence="2 3" key="1">
    <citation type="journal article" date="2013" name="Genome Biol.">
        <title>The genome sequence of the most widely cultivated cacao type and its use to identify candidate genes regulating pod color.</title>
        <authorList>
            <person name="Motamayor J.C."/>
            <person name="Mockaitis K."/>
            <person name="Schmutz J."/>
            <person name="Haiminen N."/>
            <person name="Iii D.L."/>
            <person name="Cornejo O."/>
            <person name="Findley S.D."/>
            <person name="Zheng P."/>
            <person name="Utro F."/>
            <person name="Royaert S."/>
            <person name="Saski C."/>
            <person name="Jenkins J."/>
            <person name="Podicheti R."/>
            <person name="Zhao M."/>
            <person name="Scheffler B.E."/>
            <person name="Stack J.C."/>
            <person name="Feltus F.A."/>
            <person name="Mustiga G.M."/>
            <person name="Amores F."/>
            <person name="Phillips W."/>
            <person name="Marelli J.P."/>
            <person name="May G.D."/>
            <person name="Shapiro H."/>
            <person name="Ma J."/>
            <person name="Bustamante C.D."/>
            <person name="Schnell R.J."/>
            <person name="Main D."/>
            <person name="Gilbert D."/>
            <person name="Parida L."/>
            <person name="Kuhn D.N."/>
        </authorList>
    </citation>
    <scope>NUCLEOTIDE SEQUENCE [LARGE SCALE GENOMIC DNA]</scope>
    <source>
        <strain evidence="3">cv. Matina 1-6</strain>
    </source>
</reference>
<dbReference type="Gramene" id="EOY34201">
    <property type="protein sequence ID" value="EOY34201"/>
    <property type="gene ID" value="TCM_041943"/>
</dbReference>
<evidence type="ECO:0008006" key="4">
    <source>
        <dbReference type="Google" id="ProtNLM"/>
    </source>
</evidence>
<dbReference type="PROSITE" id="PS51257">
    <property type="entry name" value="PROKAR_LIPOPROTEIN"/>
    <property type="match status" value="1"/>
</dbReference>
<proteinExistence type="predicted"/>
<dbReference type="AlphaFoldDB" id="A0A061GXN0"/>